<evidence type="ECO:0000256" key="3">
    <source>
        <dbReference type="ARBA" id="ARBA00022723"/>
    </source>
</evidence>
<dbReference type="AlphaFoldDB" id="A0A4U6D1D6"/>
<dbReference type="InterPro" id="IPR013783">
    <property type="entry name" value="Ig-like_fold"/>
</dbReference>
<dbReference type="Gene3D" id="3.40.390.10">
    <property type="entry name" value="Collagenase (Catalytic Domain)"/>
    <property type="match status" value="1"/>
</dbReference>
<organism evidence="11 12">
    <name type="scientific">Dyadobacter frigoris</name>
    <dbReference type="NCBI Taxonomy" id="2576211"/>
    <lineage>
        <taxon>Bacteria</taxon>
        <taxon>Pseudomonadati</taxon>
        <taxon>Bacteroidota</taxon>
        <taxon>Cytophagia</taxon>
        <taxon>Cytophagales</taxon>
        <taxon>Spirosomataceae</taxon>
        <taxon>Dyadobacter</taxon>
    </lineage>
</organism>
<comment type="similarity">
    <text evidence="1">Belongs to the peptidase M43B family.</text>
</comment>
<feature type="domain" description="Secretion system C-terminal sorting" evidence="10">
    <location>
        <begin position="605"/>
        <end position="678"/>
    </location>
</feature>
<dbReference type="SUPFAM" id="SSF55486">
    <property type="entry name" value="Metalloproteases ('zincins'), catalytic domain"/>
    <property type="match status" value="1"/>
</dbReference>
<evidence type="ECO:0000256" key="2">
    <source>
        <dbReference type="ARBA" id="ARBA00022670"/>
    </source>
</evidence>
<evidence type="ECO:0000256" key="4">
    <source>
        <dbReference type="ARBA" id="ARBA00022729"/>
    </source>
</evidence>
<dbReference type="PANTHER" id="PTHR47466:SF1">
    <property type="entry name" value="METALLOPROTEASE MEP1 (AFU_ORTHOLOGUE AFUA_1G07730)-RELATED"/>
    <property type="match status" value="1"/>
</dbReference>
<dbReference type="GO" id="GO:0005975">
    <property type="term" value="P:carbohydrate metabolic process"/>
    <property type="evidence" value="ECO:0007669"/>
    <property type="project" value="UniProtKB-ARBA"/>
</dbReference>
<dbReference type="SUPFAM" id="SSF49899">
    <property type="entry name" value="Concanavalin A-like lectins/glucanases"/>
    <property type="match status" value="1"/>
</dbReference>
<dbReference type="InterPro" id="IPR013320">
    <property type="entry name" value="ConA-like_dom_sf"/>
</dbReference>
<dbReference type="Pfam" id="PF05572">
    <property type="entry name" value="Peptidase_M43"/>
    <property type="match status" value="1"/>
</dbReference>
<dbReference type="OrthoDB" id="6278496at2"/>
<dbReference type="EMBL" id="SZVO01000008">
    <property type="protein sequence ID" value="TKT91029.1"/>
    <property type="molecule type" value="Genomic_DNA"/>
</dbReference>
<dbReference type="GO" id="GO:0004553">
    <property type="term" value="F:hydrolase activity, hydrolyzing O-glycosyl compounds"/>
    <property type="evidence" value="ECO:0007669"/>
    <property type="project" value="UniProtKB-ARBA"/>
</dbReference>
<keyword evidence="6" id="KW-0862">Zinc</keyword>
<gene>
    <name evidence="11" type="ORF">FDK13_17955</name>
</gene>
<dbReference type="InterPro" id="IPR008754">
    <property type="entry name" value="Peptidase_M43"/>
</dbReference>
<dbReference type="InterPro" id="IPR024079">
    <property type="entry name" value="MetalloPept_cat_dom_sf"/>
</dbReference>
<feature type="domain" description="Peptidase M43 pregnancy-associated plasma-A" evidence="9">
    <location>
        <begin position="143"/>
        <end position="284"/>
    </location>
</feature>
<dbReference type="Gene3D" id="2.60.40.10">
    <property type="entry name" value="Immunoglobulins"/>
    <property type="match status" value="1"/>
</dbReference>
<sequence length="681" mass="74060">MPLLEQRFSANPGLRLKFSEREGQLRKLVAERIASRKSMKTGGLVTVPVVFHVVMNNQSQVTNAQIQAQLDTINKDYAGLNAGYSKIPSYFKSLFGSSGIQFCLAQRTPNDEPTTGIVRYSTTQTSFDYTNNYVKHSGSGGATAWDPDSYLNIWICVLSNNTLGYATFPNDGSPEEQGVVIAYNSLPGGSATGFNAGKTLTHEIGHYFNLIHIWGDDNGSCAGSDGVSDTPNQGNSSSTCRTGVVTDNCTTTSPGIMYQNYMDYTADACLLMFTVEQVARMETAYANYRSILSSSKGCQPLDLKGKDAAIKQITQPDQRLCTHTFTPRVILRNRGSETITSLTINASVDNGPVVSYKWTGSLASYAETTVTLASMSTVEGNHELTVTSVNPNGAQDEDTSNDALSFDFIYYLPSAAPVIESFEGAFPPTAWDIVNPDAGQTWEKTTEASKNGNASARMRNFDYLAIGQKDYLRSPTVNIAGVDSAFVSFQVAAATYTSSTSAGNVWDTLQVMISTDCGLSYTSLYKKWGPNLITRTAATRTAFTPTAAEWRQEELNITDYINNGNVLIAFLNINGNENDIYLDDINIRTVTVNPNLKEAGFLVTPNPTSGEISVQFYPHPTGLQSITIYSVTGQEVAKLTLPSGEVSTNVFDFNLQNSAAGLYIVKAVFDTKTLTKKIMKY</sequence>
<dbReference type="GO" id="GO:0006508">
    <property type="term" value="P:proteolysis"/>
    <property type="evidence" value="ECO:0007669"/>
    <property type="project" value="UniProtKB-KW"/>
</dbReference>
<keyword evidence="4" id="KW-0732">Signal</keyword>
<dbReference type="NCBIfam" id="TIGR04183">
    <property type="entry name" value="Por_Secre_tail"/>
    <property type="match status" value="1"/>
</dbReference>
<evidence type="ECO:0000259" key="9">
    <source>
        <dbReference type="Pfam" id="PF05572"/>
    </source>
</evidence>
<accession>A0A4U6D1D6</accession>
<evidence type="ECO:0000256" key="8">
    <source>
        <dbReference type="ARBA" id="ARBA00023157"/>
    </source>
</evidence>
<protein>
    <submittedName>
        <fullName evidence="11">T9SS type A sorting domain-containing protein</fullName>
    </submittedName>
</protein>
<evidence type="ECO:0000256" key="6">
    <source>
        <dbReference type="ARBA" id="ARBA00022833"/>
    </source>
</evidence>
<reference evidence="11 12" key="1">
    <citation type="submission" date="2019-05" db="EMBL/GenBank/DDBJ databases">
        <title>Dyadobacter AR-3-8 sp. nov., isolated from arctic soil.</title>
        <authorList>
            <person name="Chaudhary D.K."/>
        </authorList>
    </citation>
    <scope>NUCLEOTIDE SEQUENCE [LARGE SCALE GENOMIC DNA]</scope>
    <source>
        <strain evidence="11 12">AR-3-8</strain>
    </source>
</reference>
<dbReference type="CDD" id="cd04275">
    <property type="entry name" value="ZnMc_pappalysin_like"/>
    <property type="match status" value="1"/>
</dbReference>
<dbReference type="GO" id="GO:0008237">
    <property type="term" value="F:metallopeptidase activity"/>
    <property type="evidence" value="ECO:0007669"/>
    <property type="project" value="UniProtKB-KW"/>
</dbReference>
<dbReference type="NCBIfam" id="NF038128">
    <property type="entry name" value="choice_anch_J"/>
    <property type="match status" value="1"/>
</dbReference>
<dbReference type="InterPro" id="IPR026444">
    <property type="entry name" value="Secre_tail"/>
</dbReference>
<keyword evidence="12" id="KW-1185">Reference proteome</keyword>
<keyword evidence="3" id="KW-0479">Metal-binding</keyword>
<name>A0A4U6D1D6_9BACT</name>
<evidence type="ECO:0000313" key="12">
    <source>
        <dbReference type="Proteomes" id="UP000304900"/>
    </source>
</evidence>
<dbReference type="GO" id="GO:0046872">
    <property type="term" value="F:metal ion binding"/>
    <property type="evidence" value="ECO:0007669"/>
    <property type="project" value="UniProtKB-KW"/>
</dbReference>
<evidence type="ECO:0000259" key="10">
    <source>
        <dbReference type="Pfam" id="PF18962"/>
    </source>
</evidence>
<keyword evidence="8" id="KW-1015">Disulfide bond</keyword>
<keyword evidence="5" id="KW-0378">Hydrolase</keyword>
<dbReference type="Proteomes" id="UP000304900">
    <property type="component" value="Unassembled WGS sequence"/>
</dbReference>
<keyword evidence="2" id="KW-0645">Protease</keyword>
<comment type="caution">
    <text evidence="11">The sequence shown here is derived from an EMBL/GenBank/DDBJ whole genome shotgun (WGS) entry which is preliminary data.</text>
</comment>
<evidence type="ECO:0000313" key="11">
    <source>
        <dbReference type="EMBL" id="TKT91029.1"/>
    </source>
</evidence>
<evidence type="ECO:0000256" key="7">
    <source>
        <dbReference type="ARBA" id="ARBA00023049"/>
    </source>
</evidence>
<evidence type="ECO:0000256" key="1">
    <source>
        <dbReference type="ARBA" id="ARBA00008721"/>
    </source>
</evidence>
<keyword evidence="7" id="KW-0482">Metalloprotease</keyword>
<dbReference type="Pfam" id="PF18962">
    <property type="entry name" value="Por_Secre_tail"/>
    <property type="match status" value="1"/>
</dbReference>
<proteinExistence type="inferred from homology"/>
<dbReference type="PANTHER" id="PTHR47466">
    <property type="match status" value="1"/>
</dbReference>
<evidence type="ECO:0000256" key="5">
    <source>
        <dbReference type="ARBA" id="ARBA00022801"/>
    </source>
</evidence>